<dbReference type="InParanoid" id="A0A1B6Q0X2"/>
<dbReference type="Gramene" id="KXG31576">
    <property type="protein sequence ID" value="KXG31576"/>
    <property type="gene ID" value="SORBI_3003G020800"/>
</dbReference>
<evidence type="ECO:0000313" key="2">
    <source>
        <dbReference type="EMBL" id="KXG31576.1"/>
    </source>
</evidence>
<evidence type="ECO:0000313" key="3">
    <source>
        <dbReference type="Proteomes" id="UP000000768"/>
    </source>
</evidence>
<dbReference type="AlphaFoldDB" id="A0A1B6Q0X2"/>
<dbReference type="EMBL" id="CM000762">
    <property type="protein sequence ID" value="KXG31576.1"/>
    <property type="molecule type" value="Genomic_DNA"/>
</dbReference>
<dbReference type="OrthoDB" id="581127at2759"/>
<gene>
    <name evidence="2" type="ORF">SORBI_3003G020800</name>
</gene>
<dbReference type="OMA" id="CLEYKCD"/>
<proteinExistence type="predicted"/>
<dbReference type="Proteomes" id="UP000000768">
    <property type="component" value="Chromosome 3"/>
</dbReference>
<sequence length="109" mass="12280">MKRNNGMMATMFLGAILFGSLAMQAQCRPHELLDARRRSVDTIANNSTSPLDVEKKNDELLMVCLEYKCDKFQPNGTCFCCEVNFTNGCFLTHHECVANCRYCKGPNCT</sequence>
<evidence type="ECO:0000256" key="1">
    <source>
        <dbReference type="SAM" id="SignalP"/>
    </source>
</evidence>
<accession>A0A1B6Q0X2</accession>
<organism evidence="2 3">
    <name type="scientific">Sorghum bicolor</name>
    <name type="common">Sorghum</name>
    <name type="synonym">Sorghum vulgare</name>
    <dbReference type="NCBI Taxonomy" id="4558"/>
    <lineage>
        <taxon>Eukaryota</taxon>
        <taxon>Viridiplantae</taxon>
        <taxon>Streptophyta</taxon>
        <taxon>Embryophyta</taxon>
        <taxon>Tracheophyta</taxon>
        <taxon>Spermatophyta</taxon>
        <taxon>Magnoliopsida</taxon>
        <taxon>Liliopsida</taxon>
        <taxon>Poales</taxon>
        <taxon>Poaceae</taxon>
        <taxon>PACMAD clade</taxon>
        <taxon>Panicoideae</taxon>
        <taxon>Andropogonodae</taxon>
        <taxon>Andropogoneae</taxon>
        <taxon>Sorghinae</taxon>
        <taxon>Sorghum</taxon>
    </lineage>
</organism>
<keyword evidence="3" id="KW-1185">Reference proteome</keyword>
<keyword evidence="1" id="KW-0732">Signal</keyword>
<evidence type="ECO:0008006" key="4">
    <source>
        <dbReference type="Google" id="ProtNLM"/>
    </source>
</evidence>
<reference evidence="3" key="2">
    <citation type="journal article" date="2018" name="Plant J.">
        <title>The Sorghum bicolor reference genome: improved assembly, gene annotations, a transcriptome atlas, and signatures of genome organization.</title>
        <authorList>
            <person name="McCormick R.F."/>
            <person name="Truong S.K."/>
            <person name="Sreedasyam A."/>
            <person name="Jenkins J."/>
            <person name="Shu S."/>
            <person name="Sims D."/>
            <person name="Kennedy M."/>
            <person name="Amirebrahimi M."/>
            <person name="Weers B.D."/>
            <person name="McKinley B."/>
            <person name="Mattison A."/>
            <person name="Morishige D.T."/>
            <person name="Grimwood J."/>
            <person name="Schmutz J."/>
            <person name="Mullet J.E."/>
        </authorList>
    </citation>
    <scope>NUCLEOTIDE SEQUENCE [LARGE SCALE GENOMIC DNA]</scope>
    <source>
        <strain evidence="3">cv. BTx623</strain>
    </source>
</reference>
<feature type="chain" id="PRO_5008589212" description="Embryo surrounding factor 1 brassicaceae domain-containing protein" evidence="1">
    <location>
        <begin position="28"/>
        <end position="109"/>
    </location>
</feature>
<protein>
    <recommendedName>
        <fullName evidence="4">Embryo surrounding factor 1 brassicaceae domain-containing protein</fullName>
    </recommendedName>
</protein>
<feature type="signal peptide" evidence="1">
    <location>
        <begin position="1"/>
        <end position="27"/>
    </location>
</feature>
<name>A0A1B6Q0X2_SORBI</name>
<reference evidence="2 3" key="1">
    <citation type="journal article" date="2009" name="Nature">
        <title>The Sorghum bicolor genome and the diversification of grasses.</title>
        <authorList>
            <person name="Paterson A.H."/>
            <person name="Bowers J.E."/>
            <person name="Bruggmann R."/>
            <person name="Dubchak I."/>
            <person name="Grimwood J."/>
            <person name="Gundlach H."/>
            <person name="Haberer G."/>
            <person name="Hellsten U."/>
            <person name="Mitros T."/>
            <person name="Poliakov A."/>
            <person name="Schmutz J."/>
            <person name="Spannagl M."/>
            <person name="Tang H."/>
            <person name="Wang X."/>
            <person name="Wicker T."/>
            <person name="Bharti A.K."/>
            <person name="Chapman J."/>
            <person name="Feltus F.A."/>
            <person name="Gowik U."/>
            <person name="Grigoriev I.V."/>
            <person name="Lyons E."/>
            <person name="Maher C.A."/>
            <person name="Martis M."/>
            <person name="Narechania A."/>
            <person name="Otillar R.P."/>
            <person name="Penning B.W."/>
            <person name="Salamov A.A."/>
            <person name="Wang Y."/>
            <person name="Zhang L."/>
            <person name="Carpita N.C."/>
            <person name="Freeling M."/>
            <person name="Gingle A.R."/>
            <person name="Hash C.T."/>
            <person name="Keller B."/>
            <person name="Klein P."/>
            <person name="Kresovich S."/>
            <person name="McCann M.C."/>
            <person name="Ming R."/>
            <person name="Peterson D.G."/>
            <person name="Mehboob-ur-Rahman"/>
            <person name="Ware D."/>
            <person name="Westhoff P."/>
            <person name="Mayer K.F."/>
            <person name="Messing J."/>
            <person name="Rokhsar D.S."/>
        </authorList>
    </citation>
    <scope>NUCLEOTIDE SEQUENCE [LARGE SCALE GENOMIC DNA]</scope>
    <source>
        <strain evidence="3">cv. BTx623</strain>
    </source>
</reference>